<dbReference type="RefSeq" id="WP_110886247.1">
    <property type="nucleotide sequence ID" value="NZ_QJSX01000005.1"/>
</dbReference>
<dbReference type="EMBL" id="QJSX01000005">
    <property type="protein sequence ID" value="PYE54461.1"/>
    <property type="molecule type" value="Genomic_DNA"/>
</dbReference>
<comment type="caution">
    <text evidence="1">The sequence shown here is derived from an EMBL/GenBank/DDBJ whole genome shotgun (WGS) entry which is preliminary data.</text>
</comment>
<organism evidence="1 2">
    <name type="scientific">Deinococcus yavapaiensis KR-236</name>
    <dbReference type="NCBI Taxonomy" id="694435"/>
    <lineage>
        <taxon>Bacteria</taxon>
        <taxon>Thermotogati</taxon>
        <taxon>Deinococcota</taxon>
        <taxon>Deinococci</taxon>
        <taxon>Deinococcales</taxon>
        <taxon>Deinococcaceae</taxon>
        <taxon>Deinococcus</taxon>
    </lineage>
</organism>
<evidence type="ECO:0008006" key="3">
    <source>
        <dbReference type="Google" id="ProtNLM"/>
    </source>
</evidence>
<gene>
    <name evidence="1" type="ORF">DES52_10598</name>
</gene>
<keyword evidence="2" id="KW-1185">Reference proteome</keyword>
<reference evidence="1 2" key="1">
    <citation type="submission" date="2018-06" db="EMBL/GenBank/DDBJ databases">
        <title>Genomic Encyclopedia of Type Strains, Phase IV (KMG-IV): sequencing the most valuable type-strain genomes for metagenomic binning, comparative biology and taxonomic classification.</title>
        <authorList>
            <person name="Goeker M."/>
        </authorList>
    </citation>
    <scope>NUCLEOTIDE SEQUENCE [LARGE SCALE GENOMIC DNA]</scope>
    <source>
        <strain evidence="1 2">DSM 18048</strain>
    </source>
</reference>
<accession>A0A318SB86</accession>
<dbReference type="OrthoDB" id="2656750at2"/>
<dbReference type="Proteomes" id="UP000248326">
    <property type="component" value="Unassembled WGS sequence"/>
</dbReference>
<name>A0A318SB86_9DEIO</name>
<evidence type="ECO:0000313" key="2">
    <source>
        <dbReference type="Proteomes" id="UP000248326"/>
    </source>
</evidence>
<sequence length="104" mass="11886">MAQMYMISYDLKDATSEEYQALFEALKLMGSNGWAHVLESTWLIACSLTTKQLQEQMKETVGAMRVSVSQSSRWVITPIRLSEARAFISTENVEWWRKAASKGF</sequence>
<protein>
    <recommendedName>
        <fullName evidence="3">CRISPR-associated protein Cas2</fullName>
    </recommendedName>
</protein>
<evidence type="ECO:0000313" key="1">
    <source>
        <dbReference type="EMBL" id="PYE54461.1"/>
    </source>
</evidence>
<dbReference type="AlphaFoldDB" id="A0A318SB86"/>
<proteinExistence type="predicted"/>